<dbReference type="NCBIfam" id="TIGR04282">
    <property type="entry name" value="glyco_like_cofC"/>
    <property type="match status" value="1"/>
</dbReference>
<dbReference type="InterPro" id="IPR029044">
    <property type="entry name" value="Nucleotide-diphossugar_trans"/>
</dbReference>
<dbReference type="SUPFAM" id="SSF53448">
    <property type="entry name" value="Nucleotide-diphospho-sugar transferases"/>
    <property type="match status" value="1"/>
</dbReference>
<dbReference type="InterPro" id="IPR018641">
    <property type="entry name" value="Trfase_1_rSAM/seldom-assoc"/>
</dbReference>
<dbReference type="PANTHER" id="PTHR36529:SF1">
    <property type="entry name" value="GLYCOSYLTRANSFERASE"/>
    <property type="match status" value="1"/>
</dbReference>
<protein>
    <submittedName>
        <fullName evidence="1">TIGR04282 family arsenosugar biosynthesis glycosyltransferase</fullName>
    </submittedName>
</protein>
<organism evidence="1 2">
    <name type="scientific">Candidatus Enterococcus murrayae</name>
    <dbReference type="NCBI Taxonomy" id="2815321"/>
    <lineage>
        <taxon>Bacteria</taxon>
        <taxon>Bacillati</taxon>
        <taxon>Bacillota</taxon>
        <taxon>Bacilli</taxon>
        <taxon>Lactobacillales</taxon>
        <taxon>Enterococcaceae</taxon>
        <taxon>Enterococcus</taxon>
    </lineage>
</organism>
<evidence type="ECO:0000313" key="1">
    <source>
        <dbReference type="EMBL" id="MBO0450803.1"/>
    </source>
</evidence>
<evidence type="ECO:0000313" key="2">
    <source>
        <dbReference type="Proteomes" id="UP000664495"/>
    </source>
</evidence>
<reference evidence="1 2" key="1">
    <citation type="submission" date="2021-03" db="EMBL/GenBank/DDBJ databases">
        <title>Enterococcal diversity collection.</title>
        <authorList>
            <person name="Gilmore M.S."/>
            <person name="Schwartzman J."/>
            <person name="Van Tyne D."/>
            <person name="Martin M."/>
            <person name="Earl A.M."/>
            <person name="Manson A.L."/>
            <person name="Straub T."/>
            <person name="Salamzade R."/>
            <person name="Saavedra J."/>
            <person name="Lebreton F."/>
            <person name="Prichula J."/>
            <person name="Schaufler K."/>
            <person name="Gaca A."/>
            <person name="Sgardioli B."/>
            <person name="Wagenaar J."/>
            <person name="Strong T."/>
        </authorList>
    </citation>
    <scope>NUCLEOTIDE SEQUENCE [LARGE SCALE GENOMIC DNA]</scope>
    <source>
        <strain evidence="1 2">MJM16</strain>
    </source>
</reference>
<dbReference type="RefSeq" id="WP_207106614.1">
    <property type="nucleotide sequence ID" value="NZ_JAFLVR010000001.1"/>
</dbReference>
<dbReference type="PANTHER" id="PTHR36529">
    <property type="entry name" value="SLL1095 PROTEIN"/>
    <property type="match status" value="1"/>
</dbReference>
<dbReference type="Gene3D" id="3.90.550.10">
    <property type="entry name" value="Spore Coat Polysaccharide Biosynthesis Protein SpsA, Chain A"/>
    <property type="match status" value="1"/>
</dbReference>
<accession>A0ABS3HC82</accession>
<dbReference type="Pfam" id="PF09837">
    <property type="entry name" value="DUF2064"/>
    <property type="match status" value="1"/>
</dbReference>
<proteinExistence type="predicted"/>
<dbReference type="Proteomes" id="UP000664495">
    <property type="component" value="Unassembled WGS sequence"/>
</dbReference>
<keyword evidence="2" id="KW-1185">Reference proteome</keyword>
<name>A0ABS3HC82_9ENTE</name>
<dbReference type="EMBL" id="JAFLVR010000001">
    <property type="protein sequence ID" value="MBO0450803.1"/>
    <property type="molecule type" value="Genomic_DNA"/>
</dbReference>
<gene>
    <name evidence="1" type="ORF">JZO85_00890</name>
</gene>
<sequence>MNKHAYILFTRVPVPNKVKTRLQSLLSGEEACQVQLKLLQDSFSKFRSLNESGIDLYLAYSNEGDPSDLLSILPNSFTAFPQKGETIGQRMNHAMKHLFGKGYEKVVLTGSDIPNLNAEIVFDAFTQMQEVVLGPSPDGGYYLIGCYQEIDLTPIFETDIDWGESEVLNETLTRLPGIDVTLLSPLQDIDYPIDLKKIRYGLKEENHHFKHWLQENRGLLE</sequence>
<comment type="caution">
    <text evidence="1">The sequence shown here is derived from an EMBL/GenBank/DDBJ whole genome shotgun (WGS) entry which is preliminary data.</text>
</comment>